<comment type="caution">
    <text evidence="2">The sequence shown here is derived from an EMBL/GenBank/DDBJ whole genome shotgun (WGS) entry which is preliminary data.</text>
</comment>
<gene>
    <name evidence="2" type="ORF">ACFFGV_04160</name>
</gene>
<dbReference type="EMBL" id="JBHLTP010000003">
    <property type="protein sequence ID" value="MFC0522784.1"/>
    <property type="molecule type" value="Genomic_DNA"/>
</dbReference>
<evidence type="ECO:0000256" key="1">
    <source>
        <dbReference type="SAM" id="MobiDB-lite"/>
    </source>
</evidence>
<feature type="region of interest" description="Disordered" evidence="1">
    <location>
        <begin position="121"/>
        <end position="141"/>
    </location>
</feature>
<organism evidence="2 3">
    <name type="scientific">Pontibacillus salicampi</name>
    <dbReference type="NCBI Taxonomy" id="1449801"/>
    <lineage>
        <taxon>Bacteria</taxon>
        <taxon>Bacillati</taxon>
        <taxon>Bacillota</taxon>
        <taxon>Bacilli</taxon>
        <taxon>Bacillales</taxon>
        <taxon>Bacillaceae</taxon>
        <taxon>Pontibacillus</taxon>
    </lineage>
</organism>
<reference evidence="2 3" key="1">
    <citation type="submission" date="2024-09" db="EMBL/GenBank/DDBJ databases">
        <authorList>
            <person name="Sun Q."/>
            <person name="Mori K."/>
        </authorList>
    </citation>
    <scope>NUCLEOTIDE SEQUENCE [LARGE SCALE GENOMIC DNA]</scope>
    <source>
        <strain evidence="2 3">NCAIM B.02529</strain>
    </source>
</reference>
<keyword evidence="3" id="KW-1185">Reference proteome</keyword>
<proteinExistence type="predicted"/>
<dbReference type="Proteomes" id="UP001589836">
    <property type="component" value="Unassembled WGS sequence"/>
</dbReference>
<feature type="compositionally biased region" description="Polar residues" evidence="1">
    <location>
        <begin position="121"/>
        <end position="134"/>
    </location>
</feature>
<evidence type="ECO:0000313" key="3">
    <source>
        <dbReference type="Proteomes" id="UP001589836"/>
    </source>
</evidence>
<name>A0ABV6LK97_9BACI</name>
<accession>A0ABV6LK97</accession>
<protein>
    <submittedName>
        <fullName evidence="2">Uncharacterized protein</fullName>
    </submittedName>
</protein>
<dbReference type="RefSeq" id="WP_377345314.1">
    <property type="nucleotide sequence ID" value="NZ_JBHLTP010000003.1"/>
</dbReference>
<sequence>MHSDSQSSQWMEINLFDSSEEWESKWELINEDFRIDGMWKEASSFFACKQVNEAFYNEIYSDGIPKETSAQAKVHRLGKAKEIHSSPHVKNHTTSGTFDLLLENRDDAQDALLIQLQSELHSPSNKEMTAGSKQSDGRDIPLDEGLSGWSAIAYII</sequence>
<evidence type="ECO:0000313" key="2">
    <source>
        <dbReference type="EMBL" id="MFC0522784.1"/>
    </source>
</evidence>